<dbReference type="PANTHER" id="PTHR31507:SF3">
    <property type="entry name" value="TIL DOMAIN-CONTAINING PROTEIN"/>
    <property type="match status" value="1"/>
</dbReference>
<dbReference type="SMART" id="SM00209">
    <property type="entry name" value="TSP1"/>
    <property type="match status" value="3"/>
</dbReference>
<dbReference type="PROSITE" id="PS50092">
    <property type="entry name" value="TSP1"/>
    <property type="match status" value="3"/>
</dbReference>
<organism evidence="1 2">
    <name type="scientific">Panagrolaimus superbus</name>
    <dbReference type="NCBI Taxonomy" id="310955"/>
    <lineage>
        <taxon>Eukaryota</taxon>
        <taxon>Metazoa</taxon>
        <taxon>Ecdysozoa</taxon>
        <taxon>Nematoda</taxon>
        <taxon>Chromadorea</taxon>
        <taxon>Rhabditida</taxon>
        <taxon>Tylenchina</taxon>
        <taxon>Panagrolaimomorpha</taxon>
        <taxon>Panagrolaimoidea</taxon>
        <taxon>Panagrolaimidae</taxon>
        <taxon>Panagrolaimus</taxon>
    </lineage>
</organism>
<dbReference type="Pfam" id="PF00090">
    <property type="entry name" value="TSP_1"/>
    <property type="match status" value="2"/>
</dbReference>
<reference evidence="2" key="1">
    <citation type="submission" date="2022-11" db="UniProtKB">
        <authorList>
            <consortium name="WormBaseParasite"/>
        </authorList>
    </citation>
    <scope>IDENTIFICATION</scope>
</reference>
<sequence>MICPPEGIWGSWAETCNSTCGGYGIGTRRRACLTAAAGCSCTGDTVQTNAPCSLLPCVDRAPCATGFTLNIESGLIVCAKTAIVTKPITTCPPFGVWEKWGTWSACSSTCGGCAQTTRSRSCVSTKYGCPCDSSSTSESQPCNRIACATGTQCCTPLIPFTLSSGEILCYPPSTVIPTETTTTTTAATTATTTTAATTATATITATTATATITATGTTTPTTTVAATTTTTKSLTGWTEWGASSCTASCGLCGRIVMRRICLGGSCTGISVMNSTQTCGEAGLCPAGLNLPSCCTPAVRSIVNSAFTCAIP</sequence>
<dbReference type="Proteomes" id="UP000887577">
    <property type="component" value="Unplaced"/>
</dbReference>
<evidence type="ECO:0000313" key="1">
    <source>
        <dbReference type="Proteomes" id="UP000887577"/>
    </source>
</evidence>
<proteinExistence type="predicted"/>
<keyword evidence="1" id="KW-1185">Reference proteome</keyword>
<dbReference type="WBParaSite" id="PSU_v2.g11080.t1">
    <property type="protein sequence ID" value="PSU_v2.g11080.t1"/>
    <property type="gene ID" value="PSU_v2.g11080"/>
</dbReference>
<dbReference type="InterPro" id="IPR036383">
    <property type="entry name" value="TSP1_rpt_sf"/>
</dbReference>
<dbReference type="InterPro" id="IPR000884">
    <property type="entry name" value="TSP1_rpt"/>
</dbReference>
<dbReference type="PANTHER" id="PTHR31507">
    <property type="entry name" value="PROTEIN CBG15923"/>
    <property type="match status" value="1"/>
</dbReference>
<name>A0A914XVS9_9BILA</name>
<accession>A0A914XVS9</accession>
<dbReference type="SUPFAM" id="SSF82895">
    <property type="entry name" value="TSP-1 type 1 repeat"/>
    <property type="match status" value="1"/>
</dbReference>
<dbReference type="Gene3D" id="2.20.100.10">
    <property type="entry name" value="Thrombospondin type-1 (TSP1) repeat"/>
    <property type="match status" value="2"/>
</dbReference>
<protein>
    <submittedName>
        <fullName evidence="2">Uncharacterized protein</fullName>
    </submittedName>
</protein>
<dbReference type="AlphaFoldDB" id="A0A914XVS9"/>
<evidence type="ECO:0000313" key="2">
    <source>
        <dbReference type="WBParaSite" id="PSU_v2.g11080.t1"/>
    </source>
</evidence>